<comment type="similarity">
    <text evidence="3">Belongs to the PIGG/PIGN/PIGO family. PIGO subfamily.</text>
</comment>
<evidence type="ECO:0000256" key="11">
    <source>
        <dbReference type="SAM" id="MobiDB-lite"/>
    </source>
</evidence>
<evidence type="ECO:0000256" key="10">
    <source>
        <dbReference type="ARBA" id="ARBA00023180"/>
    </source>
</evidence>
<evidence type="ECO:0000256" key="6">
    <source>
        <dbReference type="ARBA" id="ARBA00022692"/>
    </source>
</evidence>
<keyword evidence="8 12" id="KW-1133">Transmembrane helix</keyword>
<feature type="transmembrane region" description="Helical" evidence="12">
    <location>
        <begin position="817"/>
        <end position="838"/>
    </location>
</feature>
<comment type="pathway">
    <text evidence="2">Glycolipid biosynthesis; glycosylphosphatidylinositol-anchor biosynthesis.</text>
</comment>
<sequence>MRRLWWSCGSLLLQAVGVALFLSGFLLTRKELSVLSACEDAQARCDDSPSSICSLTNLAPSKCRQQHERSIQDFRIVMLIIVDALRYDFAPFFPAIERCLHDSPNSSRLFSFVADAPTTTMQRLKGLTTGGLPTFVDAGRSFDASIDIQEDTWVQQAVSAGWEVSVTGDDTWSSLFPPPRLTSNLPFPSLNVKDIDGCDDHVLQTFPGMVEEAAGGDMGKRSLLVGHFLGVDHIGHRYGIDHPEMSRKIAKMDEFLERMRRRAREIKEEGRGEVLLLFFGDHGQTTSGDHGGATREEVQSLLFAHSTQDFVPPLSAGAGDRERLYKYMGDGQQEHVKMAGMVDVQRVWQTDLVPTLSILLGTPIPFGNLGHLIPSLLPSSRGLARGKERKKGEEEAEEEEDAANALSAIRMNAIQVNDFLTRYQQETFRSLPESFTKEAERKFAGCEMKFQELAGRRGIGIVQVRIEDYSDYLAFVAEGARREWATFDVEKIFMGVCLLFLSAVVSALYLYSRFYREQGKLKALSLPHLLLLLCFLLYCASLFSNSYIISGRAVAHFLSCTCCILFLLHILSRPDGNSRQQEEQEKPRRALPLDSLLPLSVRTNKNISVLLVLLLLRVSLFHTAKSHEKGTLQASSTAVSATLEILLLLMSPLPSSQSSFKPLLHVFSVMLVGFYWSLQLLQLLEASPALLRLGIPRTIYMFAALRFLLSLGRHSPAGEEEKREARLERLCSLLPPFSLIFGPDSPPIVTASLLACFLLTSPPSSTPHLIDSLPFFEFFLFFQMQLLFYGTGHRPTFEGIQYGAAFLGVDDVSVNSLAHFSAFLLTFLNTMGSWIILAPFSSLSCLPLNGIFLQVFASFNLVATSIFVAIERRHLMVWAIFAPKLVFDVTISFVLNVMTMLFVIRQP</sequence>
<evidence type="ECO:0000256" key="12">
    <source>
        <dbReference type="SAM" id="Phobius"/>
    </source>
</evidence>
<evidence type="ECO:0000256" key="5">
    <source>
        <dbReference type="ARBA" id="ARBA00022679"/>
    </source>
</evidence>
<accession>A0A7S4KQW7</accession>
<feature type="transmembrane region" description="Helical" evidence="12">
    <location>
        <begin position="549"/>
        <end position="571"/>
    </location>
</feature>
<gene>
    <name evidence="13" type="ORF">GTHE00462_LOCUS16858</name>
</gene>
<evidence type="ECO:0000256" key="8">
    <source>
        <dbReference type="ARBA" id="ARBA00022989"/>
    </source>
</evidence>
<dbReference type="GO" id="GO:0006506">
    <property type="term" value="P:GPI anchor biosynthetic process"/>
    <property type="evidence" value="ECO:0007669"/>
    <property type="project" value="UniProtKB-UniPathway"/>
</dbReference>
<dbReference type="Pfam" id="PF01663">
    <property type="entry name" value="Phosphodiest"/>
    <property type="match status" value="1"/>
</dbReference>
<evidence type="ECO:0000256" key="4">
    <source>
        <dbReference type="ARBA" id="ARBA00022502"/>
    </source>
</evidence>
<protein>
    <recommendedName>
        <fullName evidence="14">GPI ethanolamine phosphate transferase 3</fullName>
    </recommendedName>
</protein>
<evidence type="ECO:0000256" key="2">
    <source>
        <dbReference type="ARBA" id="ARBA00004687"/>
    </source>
</evidence>
<keyword evidence="9 12" id="KW-0472">Membrane</keyword>
<organism evidence="13">
    <name type="scientific">Guillardia theta</name>
    <name type="common">Cryptophyte</name>
    <name type="synonym">Cryptomonas phi</name>
    <dbReference type="NCBI Taxonomy" id="55529"/>
    <lineage>
        <taxon>Eukaryota</taxon>
        <taxon>Cryptophyceae</taxon>
        <taxon>Pyrenomonadales</taxon>
        <taxon>Geminigeraceae</taxon>
        <taxon>Guillardia</taxon>
    </lineage>
</organism>
<comment type="subcellular location">
    <subcellularLocation>
        <location evidence="1">Endoplasmic reticulum membrane</location>
        <topology evidence="1">Multi-pass membrane protein</topology>
    </subcellularLocation>
</comment>
<keyword evidence="7" id="KW-0256">Endoplasmic reticulum</keyword>
<keyword evidence="5" id="KW-0808">Transferase</keyword>
<dbReference type="InterPro" id="IPR002591">
    <property type="entry name" value="Phosphodiest/P_Trfase"/>
</dbReference>
<name>A0A7S4KQW7_GUITH</name>
<dbReference type="SUPFAM" id="SSF53649">
    <property type="entry name" value="Alkaline phosphatase-like"/>
    <property type="match status" value="1"/>
</dbReference>
<evidence type="ECO:0000313" key="13">
    <source>
        <dbReference type="EMBL" id="CAE2302679.1"/>
    </source>
</evidence>
<dbReference type="CDD" id="cd16023">
    <property type="entry name" value="GPI_EPT_3"/>
    <property type="match status" value="1"/>
</dbReference>
<keyword evidence="10" id="KW-0325">Glycoprotein</keyword>
<keyword evidence="6 12" id="KW-0812">Transmembrane</keyword>
<dbReference type="PANTHER" id="PTHR23071">
    <property type="entry name" value="PHOSPHATIDYLINOSITOL GLYCAN"/>
    <property type="match status" value="1"/>
</dbReference>
<feature type="transmembrane region" description="Helical" evidence="12">
    <location>
        <begin position="523"/>
        <end position="543"/>
    </location>
</feature>
<evidence type="ECO:0000256" key="3">
    <source>
        <dbReference type="ARBA" id="ARBA00008695"/>
    </source>
</evidence>
<dbReference type="GO" id="GO:0051377">
    <property type="term" value="F:mannose-ethanolamine phosphotransferase activity"/>
    <property type="evidence" value="ECO:0007669"/>
    <property type="project" value="InterPro"/>
</dbReference>
<dbReference type="InterPro" id="IPR037675">
    <property type="entry name" value="PIG-O_N"/>
</dbReference>
<proteinExistence type="inferred from homology"/>
<dbReference type="Gene3D" id="3.40.720.10">
    <property type="entry name" value="Alkaline Phosphatase, subunit A"/>
    <property type="match status" value="1"/>
</dbReference>
<dbReference type="EMBL" id="HBKN01021452">
    <property type="protein sequence ID" value="CAE2302679.1"/>
    <property type="molecule type" value="Transcribed_RNA"/>
</dbReference>
<evidence type="ECO:0000256" key="9">
    <source>
        <dbReference type="ARBA" id="ARBA00023136"/>
    </source>
</evidence>
<feature type="transmembrane region" description="Helical" evidence="12">
    <location>
        <begin position="492"/>
        <end position="511"/>
    </location>
</feature>
<dbReference type="PANTHER" id="PTHR23071:SF1">
    <property type="entry name" value="GPI ETHANOLAMINE PHOSPHATE TRANSFERASE 3"/>
    <property type="match status" value="1"/>
</dbReference>
<dbReference type="AlphaFoldDB" id="A0A7S4KQW7"/>
<feature type="region of interest" description="Disordered" evidence="11">
    <location>
        <begin position="383"/>
        <end position="402"/>
    </location>
</feature>
<keyword evidence="4" id="KW-0337">GPI-anchor biosynthesis</keyword>
<feature type="transmembrane region" description="Helical" evidence="12">
    <location>
        <begin position="850"/>
        <end position="870"/>
    </location>
</feature>
<feature type="transmembrane region" description="Helical" evidence="12">
    <location>
        <begin position="876"/>
        <end position="904"/>
    </location>
</feature>
<dbReference type="GO" id="GO:0005789">
    <property type="term" value="C:endoplasmic reticulum membrane"/>
    <property type="evidence" value="ECO:0007669"/>
    <property type="project" value="UniProtKB-SubCell"/>
</dbReference>
<dbReference type="InterPro" id="IPR017850">
    <property type="entry name" value="Alkaline_phosphatase_core_sf"/>
</dbReference>
<dbReference type="UniPathway" id="UPA00196"/>
<dbReference type="InterPro" id="IPR039524">
    <property type="entry name" value="PIGO/GPI13"/>
</dbReference>
<evidence type="ECO:0008006" key="14">
    <source>
        <dbReference type="Google" id="ProtNLM"/>
    </source>
</evidence>
<evidence type="ECO:0000256" key="1">
    <source>
        <dbReference type="ARBA" id="ARBA00004477"/>
    </source>
</evidence>
<reference evidence="13" key="1">
    <citation type="submission" date="2021-01" db="EMBL/GenBank/DDBJ databases">
        <authorList>
            <person name="Corre E."/>
            <person name="Pelletier E."/>
            <person name="Niang G."/>
            <person name="Scheremetjew M."/>
            <person name="Finn R."/>
            <person name="Kale V."/>
            <person name="Holt S."/>
            <person name="Cochrane G."/>
            <person name="Meng A."/>
            <person name="Brown T."/>
            <person name="Cohen L."/>
        </authorList>
    </citation>
    <scope>NUCLEOTIDE SEQUENCE</scope>
    <source>
        <strain evidence="13">CCMP 2712</strain>
    </source>
</reference>
<evidence type="ECO:0000256" key="7">
    <source>
        <dbReference type="ARBA" id="ARBA00022824"/>
    </source>
</evidence>